<proteinExistence type="predicted"/>
<dbReference type="Proteomes" id="UP000708148">
    <property type="component" value="Unassembled WGS sequence"/>
</dbReference>
<organism evidence="1 2">
    <name type="scientific">Ostreobium quekettii</name>
    <dbReference type="NCBI Taxonomy" id="121088"/>
    <lineage>
        <taxon>Eukaryota</taxon>
        <taxon>Viridiplantae</taxon>
        <taxon>Chlorophyta</taxon>
        <taxon>core chlorophytes</taxon>
        <taxon>Ulvophyceae</taxon>
        <taxon>TCBD clade</taxon>
        <taxon>Bryopsidales</taxon>
        <taxon>Ostreobineae</taxon>
        <taxon>Ostreobiaceae</taxon>
        <taxon>Ostreobium</taxon>
    </lineage>
</organism>
<evidence type="ECO:0000313" key="1">
    <source>
        <dbReference type="EMBL" id="CAD7697971.1"/>
    </source>
</evidence>
<dbReference type="AlphaFoldDB" id="A0A8S1IVQ6"/>
<evidence type="ECO:0000313" key="2">
    <source>
        <dbReference type="Proteomes" id="UP000708148"/>
    </source>
</evidence>
<name>A0A8S1IVQ6_9CHLO</name>
<gene>
    <name evidence="1" type="ORF">OSTQU699_LOCUS3332</name>
</gene>
<accession>A0A8S1IVQ6</accession>
<comment type="caution">
    <text evidence="1">The sequence shown here is derived from an EMBL/GenBank/DDBJ whole genome shotgun (WGS) entry which is preliminary data.</text>
</comment>
<reference evidence="1" key="1">
    <citation type="submission" date="2020-12" db="EMBL/GenBank/DDBJ databases">
        <authorList>
            <person name="Iha C."/>
        </authorList>
    </citation>
    <scope>NUCLEOTIDE SEQUENCE</scope>
</reference>
<dbReference type="EMBL" id="CAJHUC010000736">
    <property type="protein sequence ID" value="CAD7697971.1"/>
    <property type="molecule type" value="Genomic_DNA"/>
</dbReference>
<protein>
    <submittedName>
        <fullName evidence="1">Uncharacterized protein</fullName>
    </submittedName>
</protein>
<sequence length="147" mass="16656">MLLSCLKVQWIDTSLHALHGNKLTHRDFETVEISVSGNCDDGRRDGSVGIRSIRDFGLLRWRNVFSQGFLIRLRNKGRRATMHDARGVGCAGCRPLGAREDAELRRRWHRRLALTTTLCFAVWVLNGLRPSATVHCSGLVRDTMCVR</sequence>
<keyword evidence="2" id="KW-1185">Reference proteome</keyword>